<reference evidence="11 12" key="1">
    <citation type="journal article" date="2010" name="Proc. Natl. Acad. Sci. U.S.A.">
        <title>Insights into evolution of multicellular fungi from the assembled chromosomes of the mushroom Coprinopsis cinerea (Coprinus cinereus).</title>
        <authorList>
            <person name="Stajich J.E."/>
            <person name="Wilke S.K."/>
            <person name="Ahren D."/>
            <person name="Au C.H."/>
            <person name="Birren B.W."/>
            <person name="Borodovsky M."/>
            <person name="Burns C."/>
            <person name="Canback B."/>
            <person name="Casselton L.A."/>
            <person name="Cheng C.K."/>
            <person name="Deng J."/>
            <person name="Dietrich F.S."/>
            <person name="Fargo D.C."/>
            <person name="Farman M.L."/>
            <person name="Gathman A.C."/>
            <person name="Goldberg J."/>
            <person name="Guigo R."/>
            <person name="Hoegger P.J."/>
            <person name="Hooker J.B."/>
            <person name="Huggins A."/>
            <person name="James T.Y."/>
            <person name="Kamada T."/>
            <person name="Kilaru S."/>
            <person name="Kodira C."/>
            <person name="Kues U."/>
            <person name="Kupfer D."/>
            <person name="Kwan H.S."/>
            <person name="Lomsadze A."/>
            <person name="Li W."/>
            <person name="Lilly W.W."/>
            <person name="Ma L.J."/>
            <person name="Mackey A.J."/>
            <person name="Manning G."/>
            <person name="Martin F."/>
            <person name="Muraguchi H."/>
            <person name="Natvig D.O."/>
            <person name="Palmerini H."/>
            <person name="Ramesh M.A."/>
            <person name="Rehmeyer C.J."/>
            <person name="Roe B.A."/>
            <person name="Shenoy N."/>
            <person name="Stanke M."/>
            <person name="Ter-Hovhannisyan V."/>
            <person name="Tunlid A."/>
            <person name="Velagapudi R."/>
            <person name="Vision T.J."/>
            <person name="Zeng Q."/>
            <person name="Zolan M.E."/>
            <person name="Pukkila P.J."/>
        </authorList>
    </citation>
    <scope>NUCLEOTIDE SEQUENCE [LARGE SCALE GENOMIC DNA]</scope>
    <source>
        <strain evidence="12">Okayama-7 / 130 / ATCC MYA-4618 / FGSC 9003</strain>
    </source>
</reference>
<comment type="similarity">
    <text evidence="1">Belongs to the peptidase M43B family.</text>
</comment>
<keyword evidence="8" id="KW-1015">Disulfide bond</keyword>
<dbReference type="AlphaFoldDB" id="A8N056"/>
<feature type="signal peptide" evidence="9">
    <location>
        <begin position="1"/>
        <end position="18"/>
    </location>
</feature>
<evidence type="ECO:0000256" key="6">
    <source>
        <dbReference type="ARBA" id="ARBA00022833"/>
    </source>
</evidence>
<evidence type="ECO:0000256" key="9">
    <source>
        <dbReference type="SAM" id="SignalP"/>
    </source>
</evidence>
<keyword evidence="2" id="KW-0645">Protease</keyword>
<dbReference type="MEROPS" id="M43.008"/>
<feature type="chain" id="PRO_5002726101" evidence="9">
    <location>
        <begin position="19"/>
        <end position="304"/>
    </location>
</feature>
<dbReference type="InParanoid" id="A8N056"/>
<dbReference type="VEuPathDB" id="FungiDB:CC1G_02825"/>
<protein>
    <submittedName>
        <fullName evidence="11">Metalloprotease</fullName>
    </submittedName>
</protein>
<keyword evidence="6" id="KW-0862">Zinc</keyword>
<keyword evidence="7 11" id="KW-0482">Metalloprotease</keyword>
<evidence type="ECO:0000256" key="5">
    <source>
        <dbReference type="ARBA" id="ARBA00022801"/>
    </source>
</evidence>
<evidence type="ECO:0000313" key="11">
    <source>
        <dbReference type="EMBL" id="EAU93595.1"/>
    </source>
</evidence>
<evidence type="ECO:0000259" key="10">
    <source>
        <dbReference type="Pfam" id="PF05572"/>
    </source>
</evidence>
<dbReference type="InterPro" id="IPR008754">
    <property type="entry name" value="Peptidase_M43"/>
</dbReference>
<dbReference type="SUPFAM" id="SSF55486">
    <property type="entry name" value="Metalloproteases ('zincins'), catalytic domain"/>
    <property type="match status" value="1"/>
</dbReference>
<dbReference type="RefSeq" id="XP_001828244.1">
    <property type="nucleotide sequence ID" value="XM_001828192.1"/>
</dbReference>
<dbReference type="OMA" id="GYCYFPD"/>
<sequence>MYLLALLFSIVHATTAAAALVRCGSHLSTDEVLAAEAHFEAHKVRALADHQAGFTSYNVEVHFHVINSGESPAEGNVPYDNYNHLKLPSTTPDHDTFARDAQIEDQIAVLNEGFADTGLTFTLVNTTRTLNLHWFANANARNSVDAEMKRALRVGGPETLNIFTVGFTSEDNAGTIGYGTYPTGYANNPSVDGIVLLFSSLPGGTAAPYDEGKTAIHEVGHWVGLYHTFQNACRPIGDFVDDTPSEAWEATGCPIGRDSCPEDPGLDPIHNYMDYTDDACVTHFTPGQVERLRMQLATYRGITL</sequence>
<dbReference type="InterPro" id="IPR024079">
    <property type="entry name" value="MetalloPept_cat_dom_sf"/>
</dbReference>
<feature type="domain" description="Peptidase M43 pregnancy-associated plasma-A" evidence="10">
    <location>
        <begin position="212"/>
        <end position="296"/>
    </location>
</feature>
<dbReference type="GO" id="GO:0046872">
    <property type="term" value="F:metal ion binding"/>
    <property type="evidence" value="ECO:0007669"/>
    <property type="project" value="UniProtKB-KW"/>
</dbReference>
<evidence type="ECO:0000256" key="4">
    <source>
        <dbReference type="ARBA" id="ARBA00022729"/>
    </source>
</evidence>
<dbReference type="OrthoDB" id="536211at2759"/>
<organism evidence="11 12">
    <name type="scientific">Coprinopsis cinerea (strain Okayama-7 / 130 / ATCC MYA-4618 / FGSC 9003)</name>
    <name type="common">Inky cap fungus</name>
    <name type="synonym">Hormographiella aspergillata</name>
    <dbReference type="NCBI Taxonomy" id="240176"/>
    <lineage>
        <taxon>Eukaryota</taxon>
        <taxon>Fungi</taxon>
        <taxon>Dikarya</taxon>
        <taxon>Basidiomycota</taxon>
        <taxon>Agaricomycotina</taxon>
        <taxon>Agaricomycetes</taxon>
        <taxon>Agaricomycetidae</taxon>
        <taxon>Agaricales</taxon>
        <taxon>Agaricineae</taxon>
        <taxon>Psathyrellaceae</taxon>
        <taxon>Coprinopsis</taxon>
    </lineage>
</organism>
<dbReference type="KEGG" id="cci:CC1G_02825"/>
<dbReference type="EMBL" id="AACS02000001">
    <property type="protein sequence ID" value="EAU93595.1"/>
    <property type="molecule type" value="Genomic_DNA"/>
</dbReference>
<comment type="caution">
    <text evidence="11">The sequence shown here is derived from an EMBL/GenBank/DDBJ whole genome shotgun (WGS) entry which is preliminary data.</text>
</comment>
<evidence type="ECO:0000256" key="8">
    <source>
        <dbReference type="ARBA" id="ARBA00023157"/>
    </source>
</evidence>
<keyword evidence="4 9" id="KW-0732">Signal</keyword>
<keyword evidence="3" id="KW-0479">Metal-binding</keyword>
<keyword evidence="12" id="KW-1185">Reference proteome</keyword>
<dbReference type="GeneID" id="6004635"/>
<accession>A8N056</accession>
<dbReference type="PANTHER" id="PTHR47466:SF1">
    <property type="entry name" value="METALLOPROTEASE MEP1 (AFU_ORTHOLOGUE AFUA_1G07730)-RELATED"/>
    <property type="match status" value="1"/>
</dbReference>
<dbReference type="PANTHER" id="PTHR47466">
    <property type="match status" value="1"/>
</dbReference>
<evidence type="ECO:0000256" key="3">
    <source>
        <dbReference type="ARBA" id="ARBA00022723"/>
    </source>
</evidence>
<dbReference type="Pfam" id="PF05572">
    <property type="entry name" value="Peptidase_M43"/>
    <property type="match status" value="1"/>
</dbReference>
<gene>
    <name evidence="11" type="ORF">CC1G_02825</name>
</gene>
<evidence type="ECO:0000256" key="2">
    <source>
        <dbReference type="ARBA" id="ARBA00022670"/>
    </source>
</evidence>
<dbReference type="GO" id="GO:0006508">
    <property type="term" value="P:proteolysis"/>
    <property type="evidence" value="ECO:0007669"/>
    <property type="project" value="UniProtKB-KW"/>
</dbReference>
<evidence type="ECO:0000313" key="12">
    <source>
        <dbReference type="Proteomes" id="UP000001861"/>
    </source>
</evidence>
<dbReference type="eggNOG" id="ENOG502QQ7Z">
    <property type="taxonomic scope" value="Eukaryota"/>
</dbReference>
<name>A8N056_COPC7</name>
<evidence type="ECO:0000256" key="7">
    <source>
        <dbReference type="ARBA" id="ARBA00023049"/>
    </source>
</evidence>
<evidence type="ECO:0000256" key="1">
    <source>
        <dbReference type="ARBA" id="ARBA00008721"/>
    </source>
</evidence>
<proteinExistence type="inferred from homology"/>
<dbReference type="Gene3D" id="3.40.390.10">
    <property type="entry name" value="Collagenase (Catalytic Domain)"/>
    <property type="match status" value="1"/>
</dbReference>
<keyword evidence="5" id="KW-0378">Hydrolase</keyword>
<dbReference type="Proteomes" id="UP000001861">
    <property type="component" value="Unassembled WGS sequence"/>
</dbReference>
<dbReference type="CDD" id="cd04275">
    <property type="entry name" value="ZnMc_pappalysin_like"/>
    <property type="match status" value="1"/>
</dbReference>
<dbReference type="GO" id="GO:0008237">
    <property type="term" value="F:metallopeptidase activity"/>
    <property type="evidence" value="ECO:0007669"/>
    <property type="project" value="UniProtKB-KW"/>
</dbReference>